<evidence type="ECO:0000256" key="12">
    <source>
        <dbReference type="NCBIfam" id="TIGR01474"/>
    </source>
</evidence>
<dbReference type="Gene3D" id="1.20.120.1780">
    <property type="entry name" value="UbiA prenyltransferase"/>
    <property type="match status" value="1"/>
</dbReference>
<dbReference type="GO" id="GO:0005886">
    <property type="term" value="C:plasma membrane"/>
    <property type="evidence" value="ECO:0007669"/>
    <property type="project" value="UniProtKB-SubCell"/>
</dbReference>
<evidence type="ECO:0000256" key="3">
    <source>
        <dbReference type="ARBA" id="ARBA00005985"/>
    </source>
</evidence>
<dbReference type="RefSeq" id="WP_119062269.1">
    <property type="nucleotide sequence ID" value="NZ_QXDF01000003.1"/>
</dbReference>
<keyword evidence="5 11" id="KW-0997">Cell inner membrane</keyword>
<keyword evidence="11" id="KW-0460">Magnesium</keyword>
<reference evidence="13 14" key="1">
    <citation type="submission" date="2018-08" db="EMBL/GenBank/DDBJ databases">
        <title>Genomic Encyclopedia of Archaeal and Bacterial Type Strains, Phase II (KMG-II): from individual species to whole genera.</title>
        <authorList>
            <person name="Goeker M."/>
        </authorList>
    </citation>
    <scope>NUCLEOTIDE SEQUENCE [LARGE SCALE GENOMIC DNA]</scope>
    <source>
        <strain evidence="13 14">DSM 5002</strain>
    </source>
</reference>
<dbReference type="NCBIfam" id="TIGR01474">
    <property type="entry name" value="ubiA_proteo"/>
    <property type="match status" value="1"/>
</dbReference>
<feature type="transmembrane region" description="Helical" evidence="11">
    <location>
        <begin position="187"/>
        <end position="206"/>
    </location>
</feature>
<organism evidence="13 14">
    <name type="scientific">Dichotomicrobium thermohalophilum</name>
    <dbReference type="NCBI Taxonomy" id="933063"/>
    <lineage>
        <taxon>Bacteria</taxon>
        <taxon>Pseudomonadati</taxon>
        <taxon>Pseudomonadota</taxon>
        <taxon>Alphaproteobacteria</taxon>
        <taxon>Hyphomicrobiales</taxon>
        <taxon>Hyphomicrobiaceae</taxon>
        <taxon>Dichotomicrobium</taxon>
    </lineage>
</organism>
<dbReference type="InterPro" id="IPR044878">
    <property type="entry name" value="UbiA_sf"/>
</dbReference>
<evidence type="ECO:0000256" key="8">
    <source>
        <dbReference type="ARBA" id="ARBA00022692"/>
    </source>
</evidence>
<comment type="catalytic activity">
    <reaction evidence="11">
        <text>all-trans-octaprenyl diphosphate + 4-hydroxybenzoate = 4-hydroxy-3-(all-trans-octaprenyl)benzoate + diphosphate</text>
        <dbReference type="Rhea" id="RHEA:27782"/>
        <dbReference type="ChEBI" id="CHEBI:1617"/>
        <dbReference type="ChEBI" id="CHEBI:17879"/>
        <dbReference type="ChEBI" id="CHEBI:33019"/>
        <dbReference type="ChEBI" id="CHEBI:57711"/>
        <dbReference type="EC" id="2.5.1.39"/>
    </reaction>
</comment>
<feature type="transmembrane region" description="Helical" evidence="11">
    <location>
        <begin position="39"/>
        <end position="60"/>
    </location>
</feature>
<dbReference type="Proteomes" id="UP000266273">
    <property type="component" value="Unassembled WGS sequence"/>
</dbReference>
<dbReference type="GO" id="GO:0008412">
    <property type="term" value="F:4-hydroxybenzoate polyprenyltransferase activity"/>
    <property type="evidence" value="ECO:0007669"/>
    <property type="project" value="UniProtKB-UniRule"/>
</dbReference>
<comment type="subcellular location">
    <subcellularLocation>
        <location evidence="11">Cell inner membrane</location>
        <topology evidence="11">Multi-pass membrane protein</topology>
    </subcellularLocation>
    <subcellularLocation>
        <location evidence="2">Membrane</location>
        <topology evidence="2">Multi-pass membrane protein</topology>
    </subcellularLocation>
</comment>
<dbReference type="PANTHER" id="PTHR11048:SF28">
    <property type="entry name" value="4-HYDROXYBENZOATE POLYPRENYLTRANSFERASE, MITOCHONDRIAL"/>
    <property type="match status" value="1"/>
</dbReference>
<dbReference type="EMBL" id="QXDF01000003">
    <property type="protein sequence ID" value="RIA47391.1"/>
    <property type="molecule type" value="Genomic_DNA"/>
</dbReference>
<sequence>MTQADTESVADAPRGNWVDSWAPAPTRPYLRMIRADRPIGTWLLLWPCWWSTALAAVAAGDRLPNLWYLALFAIGAFVMRGAGCVYNDIVDQDVDAAVARTRSRPLPSGQVSETAAKIFMLALAFTGFLVLIQFNPFTIVLGIASLGIVAVYPFMKRITHWPQAVLGLAFSWGALMGWAAVFGRLDLAPVLLYAACMAWTIGYDTIYAHQDKEDDALIGLKSTALKFGERTKPWMVLFYGLAIAGIAAAGLLAGSGPVFLVGLALGAAHLGWQIMTLDVNDGDNCLKRFRSNRDFGAIIFIALVAEAALSV</sequence>
<protein>
    <recommendedName>
        <fullName evidence="11 12">4-hydroxybenzoate octaprenyltransferase</fullName>
        <ecNumber evidence="11 12">2.5.1.39</ecNumber>
    </recommendedName>
    <alternativeName>
        <fullName evidence="11">4-HB polyprenyltransferase</fullName>
    </alternativeName>
</protein>
<feature type="transmembrane region" description="Helical" evidence="11">
    <location>
        <begin position="137"/>
        <end position="155"/>
    </location>
</feature>
<dbReference type="UniPathway" id="UPA00232"/>
<comment type="caution">
    <text evidence="13">The sequence shown here is derived from an EMBL/GenBank/DDBJ whole genome shotgun (WGS) entry which is preliminary data.</text>
</comment>
<evidence type="ECO:0000256" key="4">
    <source>
        <dbReference type="ARBA" id="ARBA00022475"/>
    </source>
</evidence>
<dbReference type="HAMAP" id="MF_01635">
    <property type="entry name" value="UbiA"/>
    <property type="match status" value="1"/>
</dbReference>
<feature type="transmembrane region" description="Helical" evidence="11">
    <location>
        <begin position="164"/>
        <end position="181"/>
    </location>
</feature>
<comment type="function">
    <text evidence="11">Catalyzes the prenylation of para-hydroxybenzoate (PHB) with an all-trans polyprenyl group. Mediates the second step in the final reaction sequence of ubiquinone-8 (UQ-8) biosynthesis, which is the condensation of the polyisoprenoid side chain with PHB, generating the first membrane-bound Q intermediate 3-octaprenyl-4-hydroxybenzoate.</text>
</comment>
<comment type="cofactor">
    <cofactor evidence="1 11">
        <name>Mg(2+)</name>
        <dbReference type="ChEBI" id="CHEBI:18420"/>
    </cofactor>
</comment>
<keyword evidence="4 11" id="KW-1003">Cell membrane</keyword>
<gene>
    <name evidence="11" type="primary">ubiA</name>
    <name evidence="13" type="ORF">BXY53_2469</name>
</gene>
<evidence type="ECO:0000313" key="13">
    <source>
        <dbReference type="EMBL" id="RIA47391.1"/>
    </source>
</evidence>
<dbReference type="AlphaFoldDB" id="A0A397PNS2"/>
<dbReference type="GO" id="GO:0006744">
    <property type="term" value="P:ubiquinone biosynthetic process"/>
    <property type="evidence" value="ECO:0007669"/>
    <property type="project" value="UniProtKB-UniRule"/>
</dbReference>
<evidence type="ECO:0000256" key="11">
    <source>
        <dbReference type="HAMAP-Rule" id="MF_01635"/>
    </source>
</evidence>
<keyword evidence="7 11" id="KW-0831">Ubiquinone biosynthesis</keyword>
<comment type="pathway">
    <text evidence="11">Cofactor biosynthesis; ubiquinone biosynthesis.</text>
</comment>
<evidence type="ECO:0000256" key="6">
    <source>
        <dbReference type="ARBA" id="ARBA00022679"/>
    </source>
</evidence>
<keyword evidence="8 11" id="KW-0812">Transmembrane</keyword>
<proteinExistence type="inferred from homology"/>
<dbReference type="Gene3D" id="1.10.357.140">
    <property type="entry name" value="UbiA prenyltransferase"/>
    <property type="match status" value="1"/>
</dbReference>
<dbReference type="InterPro" id="IPR006370">
    <property type="entry name" value="HB_polyprenyltransferase-like"/>
</dbReference>
<dbReference type="Pfam" id="PF01040">
    <property type="entry name" value="UbiA"/>
    <property type="match status" value="1"/>
</dbReference>
<dbReference type="InterPro" id="IPR000537">
    <property type="entry name" value="UbiA_prenyltransferase"/>
</dbReference>
<accession>A0A397PNS2</accession>
<keyword evidence="14" id="KW-1185">Reference proteome</keyword>
<comment type="similarity">
    <text evidence="3 11">Belongs to the UbiA prenyltransferase family.</text>
</comment>
<dbReference type="CDD" id="cd13959">
    <property type="entry name" value="PT_UbiA_COQ2"/>
    <property type="match status" value="1"/>
</dbReference>
<dbReference type="FunFam" id="1.10.357.140:FF:000003">
    <property type="entry name" value="4-hydroxybenzoate polyprenyltransferase, mitochondrial"/>
    <property type="match status" value="1"/>
</dbReference>
<dbReference type="EC" id="2.5.1.39" evidence="11 12"/>
<feature type="transmembrane region" description="Helical" evidence="11">
    <location>
        <begin position="66"/>
        <end position="90"/>
    </location>
</feature>
<keyword evidence="6 11" id="KW-0808">Transferase</keyword>
<evidence type="ECO:0000256" key="2">
    <source>
        <dbReference type="ARBA" id="ARBA00004141"/>
    </source>
</evidence>
<evidence type="ECO:0000256" key="9">
    <source>
        <dbReference type="ARBA" id="ARBA00022989"/>
    </source>
</evidence>
<keyword evidence="9 11" id="KW-1133">Transmembrane helix</keyword>
<evidence type="ECO:0000256" key="5">
    <source>
        <dbReference type="ARBA" id="ARBA00022519"/>
    </source>
</evidence>
<evidence type="ECO:0000256" key="10">
    <source>
        <dbReference type="ARBA" id="ARBA00023136"/>
    </source>
</evidence>
<dbReference type="InterPro" id="IPR039653">
    <property type="entry name" value="Prenyltransferase"/>
</dbReference>
<dbReference type="OrthoDB" id="9782418at2"/>
<dbReference type="PANTHER" id="PTHR11048">
    <property type="entry name" value="PRENYLTRANSFERASES"/>
    <property type="match status" value="1"/>
</dbReference>
<evidence type="ECO:0000256" key="1">
    <source>
        <dbReference type="ARBA" id="ARBA00001946"/>
    </source>
</evidence>
<evidence type="ECO:0000313" key="14">
    <source>
        <dbReference type="Proteomes" id="UP000266273"/>
    </source>
</evidence>
<keyword evidence="10 11" id="KW-0472">Membrane</keyword>
<dbReference type="FunFam" id="1.20.120.1780:FF:000001">
    <property type="entry name" value="4-hydroxybenzoate octaprenyltransferase"/>
    <property type="match status" value="1"/>
</dbReference>
<name>A0A397PNS2_9HYPH</name>
<evidence type="ECO:0000256" key="7">
    <source>
        <dbReference type="ARBA" id="ARBA00022688"/>
    </source>
</evidence>